<feature type="non-terminal residue" evidence="3">
    <location>
        <position position="62"/>
    </location>
</feature>
<evidence type="ECO:0000256" key="1">
    <source>
        <dbReference type="PROSITE-ProRule" id="PRU00117"/>
    </source>
</evidence>
<evidence type="ECO:0000313" key="3">
    <source>
        <dbReference type="EMBL" id="CAK0908304.1"/>
    </source>
</evidence>
<feature type="domain" description="K Homology" evidence="2">
    <location>
        <begin position="10"/>
        <end position="49"/>
    </location>
</feature>
<dbReference type="InterPro" id="IPR004088">
    <property type="entry name" value="KH_dom_type_1"/>
</dbReference>
<dbReference type="SUPFAM" id="SSF54791">
    <property type="entry name" value="Eukaryotic type KH-domain (KH-domain type I)"/>
    <property type="match status" value="1"/>
</dbReference>
<reference evidence="3" key="1">
    <citation type="submission" date="2023-10" db="EMBL/GenBank/DDBJ databases">
        <authorList>
            <person name="Chen Y."/>
            <person name="Shah S."/>
            <person name="Dougan E. K."/>
            <person name="Thang M."/>
            <person name="Chan C."/>
        </authorList>
    </citation>
    <scope>NUCLEOTIDE SEQUENCE [LARGE SCALE GENOMIC DNA]</scope>
</reference>
<keyword evidence="1" id="KW-0694">RNA-binding</keyword>
<gene>
    <name evidence="3" type="ORF">PCOR1329_LOCUS83013</name>
</gene>
<dbReference type="PROSITE" id="PS50084">
    <property type="entry name" value="KH_TYPE_1"/>
    <property type="match status" value="1"/>
</dbReference>
<dbReference type="Gene3D" id="3.30.1370.10">
    <property type="entry name" value="K Homology domain, type 1"/>
    <property type="match status" value="1"/>
</dbReference>
<proteinExistence type="predicted"/>
<keyword evidence="4" id="KW-1185">Reference proteome</keyword>
<organism evidence="3 4">
    <name type="scientific">Prorocentrum cordatum</name>
    <dbReference type="NCBI Taxonomy" id="2364126"/>
    <lineage>
        <taxon>Eukaryota</taxon>
        <taxon>Sar</taxon>
        <taxon>Alveolata</taxon>
        <taxon>Dinophyceae</taxon>
        <taxon>Prorocentrales</taxon>
        <taxon>Prorocentraceae</taxon>
        <taxon>Prorocentrum</taxon>
    </lineage>
</organism>
<dbReference type="Proteomes" id="UP001189429">
    <property type="component" value="Unassembled WGS sequence"/>
</dbReference>
<dbReference type="CDD" id="cd00105">
    <property type="entry name" value="KH-I"/>
    <property type="match status" value="1"/>
</dbReference>
<sequence length="62" mass="6238">MAVAKPNVPVTLTVSVDLVGMLIGKGGETVRQLSRDDSGARIEVSKMPDGGAAGPVVCSGWG</sequence>
<protein>
    <recommendedName>
        <fullName evidence="2">K Homology domain-containing protein</fullName>
    </recommendedName>
</protein>
<evidence type="ECO:0000259" key="2">
    <source>
        <dbReference type="Pfam" id="PF00013"/>
    </source>
</evidence>
<dbReference type="InterPro" id="IPR036612">
    <property type="entry name" value="KH_dom_type_1_sf"/>
</dbReference>
<dbReference type="EMBL" id="CAUYUJ010021990">
    <property type="protein sequence ID" value="CAK0908304.1"/>
    <property type="molecule type" value="Genomic_DNA"/>
</dbReference>
<name>A0ABN9YAF1_9DINO</name>
<accession>A0ABN9YAF1</accession>
<comment type="caution">
    <text evidence="3">The sequence shown here is derived from an EMBL/GenBank/DDBJ whole genome shotgun (WGS) entry which is preliminary data.</text>
</comment>
<evidence type="ECO:0000313" key="4">
    <source>
        <dbReference type="Proteomes" id="UP001189429"/>
    </source>
</evidence>
<dbReference type="Pfam" id="PF00013">
    <property type="entry name" value="KH_1"/>
    <property type="match status" value="1"/>
</dbReference>